<comment type="caution">
    <text evidence="1">The sequence shown here is derived from an EMBL/GenBank/DDBJ whole genome shotgun (WGS) entry which is preliminary data.</text>
</comment>
<reference evidence="1" key="1">
    <citation type="journal article" date="2017" name="Mycologia">
        <title>Fusarium algeriense, sp. nov., a novel toxigenic crown rot pathogen of durum wheat from Algeria is nested in the Fusarium burgessii species complex.</title>
        <authorList>
            <person name="Laraba I."/>
            <person name="Keddad A."/>
            <person name="Boureghda H."/>
            <person name="Abdallah N."/>
            <person name="Vaughan M.M."/>
            <person name="Proctor R.H."/>
            <person name="Busman M."/>
            <person name="O'Donnell K."/>
        </authorList>
    </citation>
    <scope>NUCLEOTIDE SEQUENCE</scope>
    <source>
        <strain evidence="1">NRRL 25174</strain>
    </source>
</reference>
<accession>A0A9P5APF9</accession>
<dbReference type="OrthoDB" id="5082798at2759"/>
<keyword evidence="2" id="KW-1185">Reference proteome</keyword>
<gene>
    <name evidence="1" type="ORF">FBEOM_3790</name>
</gene>
<dbReference type="EMBL" id="PVQB02000149">
    <property type="protein sequence ID" value="KAF4342278.1"/>
    <property type="molecule type" value="Genomic_DNA"/>
</dbReference>
<proteinExistence type="predicted"/>
<organism evidence="1 2">
    <name type="scientific">Fusarium beomiforme</name>
    <dbReference type="NCBI Taxonomy" id="44412"/>
    <lineage>
        <taxon>Eukaryota</taxon>
        <taxon>Fungi</taxon>
        <taxon>Dikarya</taxon>
        <taxon>Ascomycota</taxon>
        <taxon>Pezizomycotina</taxon>
        <taxon>Sordariomycetes</taxon>
        <taxon>Hypocreomycetidae</taxon>
        <taxon>Hypocreales</taxon>
        <taxon>Nectriaceae</taxon>
        <taxon>Fusarium</taxon>
        <taxon>Fusarium burgessii species complex</taxon>
    </lineage>
</organism>
<evidence type="ECO:0000313" key="1">
    <source>
        <dbReference type="EMBL" id="KAF4342278.1"/>
    </source>
</evidence>
<sequence length="459" mass="52034">MSNDNISSLKAMIGNNVSLFGSSVLEKAFIDLELESLRWDVSITGMCKDQEMKQKIRASTHLLCIGFPSVNDIADDDLIGVKFDITDHEILNTPLSRVIQRKDITRLQDNLGVAFVSGKGDKLSVHQAVMTTLLAGTADQVQVEFQQWSWLKDKLRKNTLVEHIHSKQTSRVLLWASNNNSLCPGMAMCQFYNHVRTVSALCGNLEVCLSETEAAWEELKIGDIKAFGEIARQADKEFSYRPKTCFGNGTCLLPRNEVECMMIKRSHSCGGAHVKRVPGSDRELLKCVDDGEGGSRRSCLINLQSPIWFHQEEITSLETYGEFRVFFVKDEIVGAVRTQFEDKEEEKNIAAQALSLSDFNWYSENTEDQKFKKSRLYAFAAYVRAHLLRRHDSRENYRSLRVAVRIDIGVSMLHPGGRFFVVEVARFAGAAFFSEFMFPKPYTQMMERIAKAMIEEYGS</sequence>
<dbReference type="AlphaFoldDB" id="A0A9P5APF9"/>
<evidence type="ECO:0000313" key="2">
    <source>
        <dbReference type="Proteomes" id="UP000730481"/>
    </source>
</evidence>
<name>A0A9P5APF9_9HYPO</name>
<dbReference type="Proteomes" id="UP000730481">
    <property type="component" value="Unassembled WGS sequence"/>
</dbReference>
<protein>
    <submittedName>
        <fullName evidence="1">Uncharacterized protein</fullName>
    </submittedName>
</protein>
<reference evidence="1" key="2">
    <citation type="submission" date="2020-02" db="EMBL/GenBank/DDBJ databases">
        <title>Identification and distribution of gene clusters putatively required for synthesis of sphingolipid metabolism inhibitors in phylogenetically diverse species of the filamentous fungus Fusarium.</title>
        <authorList>
            <person name="Kim H.-S."/>
            <person name="Busman M."/>
            <person name="Brown D.W."/>
            <person name="Divon H."/>
            <person name="Uhlig S."/>
            <person name="Proctor R.H."/>
        </authorList>
    </citation>
    <scope>NUCLEOTIDE SEQUENCE</scope>
    <source>
        <strain evidence="1">NRRL 25174</strain>
    </source>
</reference>